<reference evidence="4" key="1">
    <citation type="submission" date="2023-04" db="EMBL/GenBank/DDBJ databases">
        <authorList>
            <person name="Vijverberg K."/>
            <person name="Xiong W."/>
            <person name="Schranz E."/>
        </authorList>
    </citation>
    <scope>NUCLEOTIDE SEQUENCE</scope>
</reference>
<accession>A0AA36E133</accession>
<sequence length="523" mass="60672">MLTIDVYHGGNFDRKPLVYFNPLKKSVTGVDFKNMGFKEFILQLRKLTKERCIDVYYCLQNRFVVDGLRELRDDNDYVRFLDARYANDCKINVYIDEYQEPVMEWIDEEKDEEGDTESDEYEDDVDSVMSDDISMDHELDDEVIPLKKSTYPFLAHTNVIPKGGVNDEDSGSTDEVYFPVHDPNQQWDTMKPVLGMKFCDRYEVKQMITNYAVSNGYNLWYEKNDASRLLVRCSKAEGKACCPFRLAINLGSIFTLRWIGKMLIRNILEQPRLSYRKMKVLVKTNFGLNVSVGQCRNARRFALDEIEGSLVGHYEKLWNYGAELLRANPGSIVQIDVDTMPDSTVYFSKMYVCLKGVKDGWIEGCRRVIGIDGYFLKGICRGEVLAVVGRDSNNQICPLAWAVVAVENKQTWKWFLDLLPDDFEMGDGTRLTIISYQHKGPVEAVKERAPESEHRQCARHIYATFKKKFTGVEFKRLFWIAAKSTTQKTFEATMREIRQLSINAYDHLMEKDPSTWCRTFFGR</sequence>
<feature type="domain" description="Transposase MuDR plant" evidence="1">
    <location>
        <begin position="192"/>
        <end position="246"/>
    </location>
</feature>
<dbReference type="InterPro" id="IPR018289">
    <property type="entry name" value="MULE_transposase_dom"/>
</dbReference>
<dbReference type="PANTHER" id="PTHR31973">
    <property type="entry name" value="POLYPROTEIN, PUTATIVE-RELATED"/>
    <property type="match status" value="1"/>
</dbReference>
<evidence type="ECO:0000313" key="5">
    <source>
        <dbReference type="Proteomes" id="UP001177003"/>
    </source>
</evidence>
<evidence type="ECO:0000259" key="1">
    <source>
        <dbReference type="Pfam" id="PF03108"/>
    </source>
</evidence>
<feature type="domain" description="MULE transposase" evidence="2">
    <location>
        <begin position="368"/>
        <end position="463"/>
    </location>
</feature>
<evidence type="ECO:0008006" key="6">
    <source>
        <dbReference type="Google" id="ProtNLM"/>
    </source>
</evidence>
<dbReference type="InterPro" id="IPR058594">
    <property type="entry name" value="PB1-like_dom_pln"/>
</dbReference>
<dbReference type="PANTHER" id="PTHR31973:SF189">
    <property type="entry name" value="TRANSPOSASE, MUDR, PLANT, MULE TRANSPOSASE DOMAIN PROTEIN-RELATED"/>
    <property type="match status" value="1"/>
</dbReference>
<evidence type="ECO:0000259" key="2">
    <source>
        <dbReference type="Pfam" id="PF10551"/>
    </source>
</evidence>
<dbReference type="Proteomes" id="UP001177003">
    <property type="component" value="Chromosome 3"/>
</dbReference>
<feature type="domain" description="PB1-like" evidence="3">
    <location>
        <begin position="2"/>
        <end position="96"/>
    </location>
</feature>
<evidence type="ECO:0000259" key="3">
    <source>
        <dbReference type="Pfam" id="PF26130"/>
    </source>
</evidence>
<keyword evidence="5" id="KW-1185">Reference proteome</keyword>
<proteinExistence type="predicted"/>
<dbReference type="AlphaFoldDB" id="A0AA36E133"/>
<name>A0AA36E133_LACSI</name>
<evidence type="ECO:0000313" key="4">
    <source>
        <dbReference type="EMBL" id="CAI9278022.1"/>
    </source>
</evidence>
<dbReference type="Pfam" id="PF26130">
    <property type="entry name" value="PB1-like"/>
    <property type="match status" value="1"/>
</dbReference>
<protein>
    <recommendedName>
        <fullName evidence="6">Transposase MuDR plant domain-containing protein</fullName>
    </recommendedName>
</protein>
<dbReference type="Pfam" id="PF10551">
    <property type="entry name" value="MULE"/>
    <property type="match status" value="1"/>
</dbReference>
<gene>
    <name evidence="4" type="ORF">LSALG_LOCUS17924</name>
</gene>
<dbReference type="Pfam" id="PF03108">
    <property type="entry name" value="DBD_Tnp_Mut"/>
    <property type="match status" value="1"/>
</dbReference>
<dbReference type="EMBL" id="OX465079">
    <property type="protein sequence ID" value="CAI9278022.1"/>
    <property type="molecule type" value="Genomic_DNA"/>
</dbReference>
<dbReference type="InterPro" id="IPR004332">
    <property type="entry name" value="Transposase_MuDR"/>
</dbReference>
<organism evidence="4 5">
    <name type="scientific">Lactuca saligna</name>
    <name type="common">Willowleaf lettuce</name>
    <dbReference type="NCBI Taxonomy" id="75948"/>
    <lineage>
        <taxon>Eukaryota</taxon>
        <taxon>Viridiplantae</taxon>
        <taxon>Streptophyta</taxon>
        <taxon>Embryophyta</taxon>
        <taxon>Tracheophyta</taxon>
        <taxon>Spermatophyta</taxon>
        <taxon>Magnoliopsida</taxon>
        <taxon>eudicotyledons</taxon>
        <taxon>Gunneridae</taxon>
        <taxon>Pentapetalae</taxon>
        <taxon>asterids</taxon>
        <taxon>campanulids</taxon>
        <taxon>Asterales</taxon>
        <taxon>Asteraceae</taxon>
        <taxon>Cichorioideae</taxon>
        <taxon>Cichorieae</taxon>
        <taxon>Lactucinae</taxon>
        <taxon>Lactuca</taxon>
    </lineage>
</organism>